<dbReference type="GO" id="GO:0071004">
    <property type="term" value="C:U2-type prespliceosome"/>
    <property type="evidence" value="ECO:0007669"/>
    <property type="project" value="EnsemblFungi"/>
</dbReference>
<evidence type="ECO:0000256" key="6">
    <source>
        <dbReference type="ARBA" id="ARBA00023187"/>
    </source>
</evidence>
<dbReference type="Proteomes" id="UP000005220">
    <property type="component" value="Chromosome 11"/>
</dbReference>
<dbReference type="eggNOG" id="KOG1644">
    <property type="taxonomic scope" value="Eukaryota"/>
</dbReference>
<dbReference type="Gene3D" id="3.80.10.10">
    <property type="entry name" value="Ribonuclease Inhibitor"/>
    <property type="match status" value="1"/>
</dbReference>
<dbReference type="STRING" id="1071382.H2B179"/>
<keyword evidence="11" id="KW-1185">Reference proteome</keyword>
<dbReference type="RefSeq" id="XP_003959514.1">
    <property type="nucleotide sequence ID" value="XM_003959465.1"/>
</dbReference>
<dbReference type="HOGENOM" id="CLU_061027_3_0_1"/>
<dbReference type="GO" id="GO:0000398">
    <property type="term" value="P:mRNA splicing, via spliceosome"/>
    <property type="evidence" value="ECO:0007669"/>
    <property type="project" value="EnsemblFungi"/>
</dbReference>
<dbReference type="PANTHER" id="PTHR10552">
    <property type="entry name" value="U2 SMALL NUCLEAR RIBONUCLEOPROTEIN A"/>
    <property type="match status" value="1"/>
</dbReference>
<proteinExistence type="inferred from homology"/>
<evidence type="ECO:0000256" key="8">
    <source>
        <dbReference type="ARBA" id="ARBA00024196"/>
    </source>
</evidence>
<name>H2B179_KAZAF</name>
<dbReference type="InParanoid" id="H2B179"/>
<dbReference type="KEGG" id="kaf:KAFR_0K00240"/>
<evidence type="ECO:0000313" key="11">
    <source>
        <dbReference type="Proteomes" id="UP000005220"/>
    </source>
</evidence>
<keyword evidence="4" id="KW-0747">Spliceosome</keyword>
<evidence type="ECO:0000256" key="1">
    <source>
        <dbReference type="ARBA" id="ARBA00004123"/>
    </source>
</evidence>
<dbReference type="SUPFAM" id="SSF52058">
    <property type="entry name" value="L domain-like"/>
    <property type="match status" value="1"/>
</dbReference>
<dbReference type="InterPro" id="IPR032675">
    <property type="entry name" value="LRR_dom_sf"/>
</dbReference>
<dbReference type="FunFam" id="3.80.10.10:FF:000629">
    <property type="entry name" value="U2 snRNP component"/>
    <property type="match status" value="1"/>
</dbReference>
<dbReference type="Pfam" id="PF14580">
    <property type="entry name" value="LRR_9"/>
    <property type="match status" value="1"/>
</dbReference>
<evidence type="ECO:0000256" key="5">
    <source>
        <dbReference type="ARBA" id="ARBA00022737"/>
    </source>
</evidence>
<accession>H2B179</accession>
<dbReference type="InterPro" id="IPR001611">
    <property type="entry name" value="Leu-rich_rpt"/>
</dbReference>
<evidence type="ECO:0000256" key="4">
    <source>
        <dbReference type="ARBA" id="ARBA00022728"/>
    </source>
</evidence>
<keyword evidence="6" id="KW-0508">mRNA splicing</keyword>
<evidence type="ECO:0000256" key="3">
    <source>
        <dbReference type="ARBA" id="ARBA00022664"/>
    </source>
</evidence>
<dbReference type="OrthoDB" id="433501at2759"/>
<evidence type="ECO:0000256" key="9">
    <source>
        <dbReference type="ARBA" id="ARBA00024238"/>
    </source>
</evidence>
<protein>
    <recommendedName>
        <fullName evidence="9">U2 small nuclear ribonucleoprotein A'</fullName>
    </recommendedName>
</protein>
<dbReference type="GO" id="GO:0030620">
    <property type="term" value="F:U2 snRNA binding"/>
    <property type="evidence" value="ECO:0007669"/>
    <property type="project" value="InterPro"/>
</dbReference>
<gene>
    <name evidence="10" type="primary">KAFR0K00240</name>
    <name evidence="10" type="ORF">KAFR_0K00240</name>
</gene>
<organism evidence="10 11">
    <name type="scientific">Kazachstania africana (strain ATCC 22294 / BCRC 22015 / CBS 2517 / CECT 1963 / NBRC 1671 / NRRL Y-8276)</name>
    <name type="common">Yeast</name>
    <name type="synonym">Kluyveromyces africanus</name>
    <dbReference type="NCBI Taxonomy" id="1071382"/>
    <lineage>
        <taxon>Eukaryota</taxon>
        <taxon>Fungi</taxon>
        <taxon>Dikarya</taxon>
        <taxon>Ascomycota</taxon>
        <taxon>Saccharomycotina</taxon>
        <taxon>Saccharomycetes</taxon>
        <taxon>Saccharomycetales</taxon>
        <taxon>Saccharomycetaceae</taxon>
        <taxon>Kazachstania</taxon>
    </lineage>
</organism>
<keyword evidence="2" id="KW-0433">Leucine-rich repeat</keyword>
<comment type="subcellular location">
    <subcellularLocation>
        <location evidence="1">Nucleus</location>
    </subcellularLocation>
</comment>
<dbReference type="GeneID" id="13886568"/>
<dbReference type="AlphaFoldDB" id="H2B179"/>
<evidence type="ECO:0000256" key="2">
    <source>
        <dbReference type="ARBA" id="ARBA00022614"/>
    </source>
</evidence>
<evidence type="ECO:0000313" key="10">
    <source>
        <dbReference type="EMBL" id="CCF60379.1"/>
    </source>
</evidence>
<sequence length="237" mass="26966">MKLTPSTVIDAPSYYVDHFDGKYNVDNCTILRNLNIETDSESFPSSMKHLKTPTNVLDLTNNDLFEIPNLRNRTDIHTLLLSRNRIRNIDGQRLPINLVNLVLASNEIKNLADINGLRKCPKTLKNVTFRGNPICHLEGYREYILRLVPRLDVLDFSRISDIERNSAKNTEIKTKVKVPGTETGTEIRTSGDKAIEMMNFVVGKMSKERRKELKEQLAKATTLEEISRLEKLLSGGV</sequence>
<keyword evidence="3" id="KW-0507">mRNA processing</keyword>
<comment type="similarity">
    <text evidence="8">Belongs to the U2 small nuclear ribonucleoprotein A family.</text>
</comment>
<keyword evidence="7" id="KW-0539">Nucleus</keyword>
<dbReference type="GO" id="GO:0000974">
    <property type="term" value="C:Prp19 complex"/>
    <property type="evidence" value="ECO:0007669"/>
    <property type="project" value="EnsemblFungi"/>
</dbReference>
<dbReference type="PROSITE" id="PS51450">
    <property type="entry name" value="LRR"/>
    <property type="match status" value="1"/>
</dbReference>
<dbReference type="PANTHER" id="PTHR10552:SF6">
    <property type="entry name" value="U2 SMALL NUCLEAR RIBONUCLEOPROTEIN A"/>
    <property type="match status" value="1"/>
</dbReference>
<dbReference type="InterPro" id="IPR044640">
    <property type="entry name" value="RU2A"/>
</dbReference>
<evidence type="ECO:0000256" key="7">
    <source>
        <dbReference type="ARBA" id="ARBA00023242"/>
    </source>
</evidence>
<dbReference type="EMBL" id="HE650831">
    <property type="protein sequence ID" value="CCF60379.1"/>
    <property type="molecule type" value="Genomic_DNA"/>
</dbReference>
<dbReference type="GO" id="GO:0005686">
    <property type="term" value="C:U2 snRNP"/>
    <property type="evidence" value="ECO:0007669"/>
    <property type="project" value="EnsemblFungi"/>
</dbReference>
<reference evidence="10 11" key="1">
    <citation type="journal article" date="2011" name="Proc. Natl. Acad. Sci. U.S.A.">
        <title>Evolutionary erosion of yeast sex chromosomes by mating-type switching accidents.</title>
        <authorList>
            <person name="Gordon J.L."/>
            <person name="Armisen D."/>
            <person name="Proux-Wera E."/>
            <person name="Oheigeartaigh S.S."/>
            <person name="Byrne K.P."/>
            <person name="Wolfe K.H."/>
        </authorList>
    </citation>
    <scope>NUCLEOTIDE SEQUENCE [LARGE SCALE GENOMIC DNA]</scope>
    <source>
        <strain evidence="11">ATCC 22294 / BCRC 22015 / CBS 2517 / CECT 1963 / NBRC 1671 / NRRL Y-8276</strain>
    </source>
</reference>
<dbReference type="FunCoup" id="H2B179">
    <property type="interactions" value="1396"/>
</dbReference>
<keyword evidence="5" id="KW-0677">Repeat</keyword>